<proteinExistence type="predicted"/>
<feature type="region of interest" description="Disordered" evidence="1">
    <location>
        <begin position="91"/>
        <end position="139"/>
    </location>
</feature>
<evidence type="ECO:0000313" key="2">
    <source>
        <dbReference type="EMBL" id="PAV60118.1"/>
    </source>
</evidence>
<evidence type="ECO:0000256" key="1">
    <source>
        <dbReference type="SAM" id="MobiDB-lite"/>
    </source>
</evidence>
<comment type="caution">
    <text evidence="2">The sequence shown here is derived from an EMBL/GenBank/DDBJ whole genome shotgun (WGS) entry which is preliminary data.</text>
</comment>
<dbReference type="EMBL" id="LIAE01010483">
    <property type="protein sequence ID" value="PAV60118.1"/>
    <property type="molecule type" value="Genomic_DNA"/>
</dbReference>
<keyword evidence="3" id="KW-1185">Reference proteome</keyword>
<sequence length="139" mass="14497">MVECLGLSEDRVIGMNVTGWAVFPDDGFSRSTGSALLIAADSLSDAVALIASILTFDWLREEQGLRGDAQKWGSGELIGELLMVAVGERVGGAGKGEGRGNEKRGEEESTGRGGASDRDAGSREAVPNHAQPHLCLSAL</sequence>
<gene>
    <name evidence="2" type="ORF">WR25_10290</name>
</gene>
<dbReference type="Proteomes" id="UP000218231">
    <property type="component" value="Unassembled WGS sequence"/>
</dbReference>
<feature type="compositionally biased region" description="Basic and acidic residues" evidence="1">
    <location>
        <begin position="96"/>
        <end position="122"/>
    </location>
</feature>
<dbReference type="AlphaFoldDB" id="A0A2A2JEC3"/>
<evidence type="ECO:0000313" key="3">
    <source>
        <dbReference type="Proteomes" id="UP000218231"/>
    </source>
</evidence>
<accession>A0A2A2JEC3</accession>
<name>A0A2A2JEC3_9BILA</name>
<organism evidence="2 3">
    <name type="scientific">Diploscapter pachys</name>
    <dbReference type="NCBI Taxonomy" id="2018661"/>
    <lineage>
        <taxon>Eukaryota</taxon>
        <taxon>Metazoa</taxon>
        <taxon>Ecdysozoa</taxon>
        <taxon>Nematoda</taxon>
        <taxon>Chromadorea</taxon>
        <taxon>Rhabditida</taxon>
        <taxon>Rhabditina</taxon>
        <taxon>Rhabditomorpha</taxon>
        <taxon>Rhabditoidea</taxon>
        <taxon>Rhabditidae</taxon>
        <taxon>Diploscapter</taxon>
    </lineage>
</organism>
<reference evidence="2 3" key="1">
    <citation type="journal article" date="2017" name="Curr. Biol.">
        <title>Genome architecture and evolution of a unichromosomal asexual nematode.</title>
        <authorList>
            <person name="Fradin H."/>
            <person name="Zegar C."/>
            <person name="Gutwein M."/>
            <person name="Lucas J."/>
            <person name="Kovtun M."/>
            <person name="Corcoran D."/>
            <person name="Baugh L.R."/>
            <person name="Kiontke K."/>
            <person name="Gunsalus K."/>
            <person name="Fitch D.H."/>
            <person name="Piano F."/>
        </authorList>
    </citation>
    <scope>NUCLEOTIDE SEQUENCE [LARGE SCALE GENOMIC DNA]</scope>
    <source>
        <strain evidence="2">PF1309</strain>
    </source>
</reference>
<protein>
    <submittedName>
        <fullName evidence="2">Uncharacterized protein</fullName>
    </submittedName>
</protein>